<accession>A0A1J4V2P7</accession>
<evidence type="ECO:0000313" key="2">
    <source>
        <dbReference type="EMBL" id="OIO30240.1"/>
    </source>
</evidence>
<gene>
    <name evidence="2" type="ORF">AUJ77_03865</name>
</gene>
<evidence type="ECO:0000256" key="1">
    <source>
        <dbReference type="SAM" id="Phobius"/>
    </source>
</evidence>
<keyword evidence="1" id="KW-1133">Transmembrane helix</keyword>
<keyword evidence="1" id="KW-0472">Membrane</keyword>
<dbReference type="Proteomes" id="UP000181992">
    <property type="component" value="Unassembled WGS sequence"/>
</dbReference>
<feature type="transmembrane region" description="Helical" evidence="1">
    <location>
        <begin position="32"/>
        <end position="52"/>
    </location>
</feature>
<dbReference type="EMBL" id="MNVN01000022">
    <property type="protein sequence ID" value="OIO30240.1"/>
    <property type="molecule type" value="Genomic_DNA"/>
</dbReference>
<keyword evidence="1" id="KW-0812">Transmembrane</keyword>
<dbReference type="AlphaFoldDB" id="A0A1J4V2P7"/>
<name>A0A1J4V2P7_9BACT</name>
<evidence type="ECO:0000313" key="3">
    <source>
        <dbReference type="Proteomes" id="UP000181992"/>
    </source>
</evidence>
<organism evidence="2 3">
    <name type="scientific">Candidatus Nomurabacteria bacterium CG1_02_43_90</name>
    <dbReference type="NCBI Taxonomy" id="1805281"/>
    <lineage>
        <taxon>Bacteria</taxon>
        <taxon>Candidatus Nomuraibacteriota</taxon>
    </lineage>
</organism>
<sequence length="109" mass="12568">MININGFKEFKKKIVIKNTDPFKKEVTPFRDWKIIVIIFFGGIVASVCFSLYMSIEINRDNFFTAKTEVGEIAELNTQGLAKVLSLFSQRENLFKEAQTEKKDIVDPSR</sequence>
<comment type="caution">
    <text evidence="2">The sequence shown here is derived from an EMBL/GenBank/DDBJ whole genome shotgun (WGS) entry which is preliminary data.</text>
</comment>
<proteinExistence type="predicted"/>
<dbReference type="STRING" id="1805281.AUJ77_03865"/>
<protein>
    <submittedName>
        <fullName evidence="2">Uncharacterized protein</fullName>
    </submittedName>
</protein>
<reference evidence="2 3" key="1">
    <citation type="journal article" date="2016" name="Environ. Microbiol.">
        <title>Genomic resolution of a cold subsurface aquifer community provides metabolic insights for novel microbes adapted to high CO concentrations.</title>
        <authorList>
            <person name="Probst A.J."/>
            <person name="Castelle C.J."/>
            <person name="Singh A."/>
            <person name="Brown C.T."/>
            <person name="Anantharaman K."/>
            <person name="Sharon I."/>
            <person name="Hug L.A."/>
            <person name="Burstein D."/>
            <person name="Emerson J.B."/>
            <person name="Thomas B.C."/>
            <person name="Banfield J.F."/>
        </authorList>
    </citation>
    <scope>NUCLEOTIDE SEQUENCE [LARGE SCALE GENOMIC DNA]</scope>
    <source>
        <strain evidence="2">CG1_02_43_90</strain>
    </source>
</reference>